<evidence type="ECO:0000256" key="6">
    <source>
        <dbReference type="SAM" id="Phobius"/>
    </source>
</evidence>
<evidence type="ECO:0000256" key="1">
    <source>
        <dbReference type="ARBA" id="ARBA00004651"/>
    </source>
</evidence>
<evidence type="ECO:0000256" key="2">
    <source>
        <dbReference type="ARBA" id="ARBA00022475"/>
    </source>
</evidence>
<dbReference type="PANTHER" id="PTHR30250">
    <property type="entry name" value="PST FAMILY PREDICTED COLANIC ACID TRANSPORTER"/>
    <property type="match status" value="1"/>
</dbReference>
<dbReference type="RefSeq" id="WP_368643546.1">
    <property type="nucleotide sequence ID" value="NZ_CP158252.1"/>
</dbReference>
<proteinExistence type="predicted"/>
<feature type="transmembrane region" description="Helical" evidence="6">
    <location>
        <begin position="400"/>
        <end position="422"/>
    </location>
</feature>
<feature type="transmembrane region" description="Helical" evidence="6">
    <location>
        <begin position="301"/>
        <end position="327"/>
    </location>
</feature>
<keyword evidence="5 6" id="KW-0472">Membrane</keyword>
<keyword evidence="2" id="KW-1003">Cell membrane</keyword>
<feature type="transmembrane region" description="Helical" evidence="6">
    <location>
        <begin position="184"/>
        <end position="206"/>
    </location>
</feature>
<protein>
    <submittedName>
        <fullName evidence="7">Oligosaccharide flippase family protein</fullName>
    </submittedName>
</protein>
<evidence type="ECO:0000313" key="7">
    <source>
        <dbReference type="EMBL" id="XDJ42212.1"/>
    </source>
</evidence>
<dbReference type="EMBL" id="CP158252">
    <property type="protein sequence ID" value="XDJ42212.1"/>
    <property type="molecule type" value="Genomic_DNA"/>
</dbReference>
<feature type="transmembrane region" description="Helical" evidence="6">
    <location>
        <begin position="125"/>
        <end position="148"/>
    </location>
</feature>
<feature type="transmembrane region" description="Helical" evidence="6">
    <location>
        <begin position="18"/>
        <end position="38"/>
    </location>
</feature>
<dbReference type="PANTHER" id="PTHR30250:SF11">
    <property type="entry name" value="O-ANTIGEN TRANSPORTER-RELATED"/>
    <property type="match status" value="1"/>
</dbReference>
<feature type="transmembrane region" description="Helical" evidence="6">
    <location>
        <begin position="50"/>
        <end position="73"/>
    </location>
</feature>
<evidence type="ECO:0000256" key="5">
    <source>
        <dbReference type="ARBA" id="ARBA00023136"/>
    </source>
</evidence>
<gene>
    <name evidence="7" type="ORF">ABRY99_01170</name>
</gene>
<dbReference type="InterPro" id="IPR050833">
    <property type="entry name" value="Poly_Biosynth_Transport"/>
</dbReference>
<feature type="transmembrane region" description="Helical" evidence="6">
    <location>
        <begin position="339"/>
        <end position="362"/>
    </location>
</feature>
<dbReference type="GO" id="GO:0005886">
    <property type="term" value="C:plasma membrane"/>
    <property type="evidence" value="ECO:0007669"/>
    <property type="project" value="UniProtKB-SubCell"/>
</dbReference>
<dbReference type="InterPro" id="IPR002797">
    <property type="entry name" value="Polysacc_synth"/>
</dbReference>
<dbReference type="Pfam" id="PF01943">
    <property type="entry name" value="Polysacc_synt"/>
    <property type="match status" value="1"/>
</dbReference>
<keyword evidence="4 6" id="KW-1133">Transmembrane helix</keyword>
<accession>A0AB39CJG5</accession>
<comment type="subcellular location">
    <subcellularLocation>
        <location evidence="1">Cell membrane</location>
        <topology evidence="1">Multi-pass membrane protein</topology>
    </subcellularLocation>
</comment>
<feature type="transmembrane region" description="Helical" evidence="6">
    <location>
        <begin position="160"/>
        <end position="178"/>
    </location>
</feature>
<feature type="transmembrane region" description="Helical" evidence="6">
    <location>
        <begin position="94"/>
        <end position="119"/>
    </location>
</feature>
<feature type="transmembrane region" description="Helical" evidence="6">
    <location>
        <begin position="227"/>
        <end position="250"/>
    </location>
</feature>
<organism evidence="7">
    <name type="scientific">Castellaniella ginsengisoli</name>
    <dbReference type="NCBI Taxonomy" id="546114"/>
    <lineage>
        <taxon>Bacteria</taxon>
        <taxon>Pseudomonadati</taxon>
        <taxon>Pseudomonadota</taxon>
        <taxon>Betaproteobacteria</taxon>
        <taxon>Burkholderiales</taxon>
        <taxon>Alcaligenaceae</taxon>
        <taxon>Castellaniella</taxon>
    </lineage>
</organism>
<feature type="transmembrane region" description="Helical" evidence="6">
    <location>
        <begin position="374"/>
        <end position="394"/>
    </location>
</feature>
<evidence type="ECO:0000256" key="4">
    <source>
        <dbReference type="ARBA" id="ARBA00022989"/>
    </source>
</evidence>
<sequence>MGAGQERLMARVSARGRIACNAGALYAVQIVSFLVPIFEIPILARALGPVVYGQILFCQALALSASLLVEYGFNINAAQQAALARGRLETLNRLFSQVLLAKVLLAAPLTGLVLAAWSLGLLDAYLGGAALLGFVLAYFLAFGFSPMWYFQGRERMTGPAFLDVALRLAGLGVLALLVRSPDDFLLALPILAIPPLLNTGLTLGWCRREVGPVRWDFRGARRQIREGFHFFVYRSASNLAMSAIPVFLGLSAGKRAVGEFAPPEKLIKGMTSLILPFLSAVFPVFSQRLEAGGGAASFRAPLAVIATIAALALAGTGLAILIGPWVLDVMLGSGFDGSLPIYGVLIGLAPLRILNQSIAMVLLIPAGRARPASYAISAFSVLSVLCGTGLSFAYGGLGMAAGLVGAEATLLAVMVGMAAALVRQGAVRDGEAR</sequence>
<feature type="transmembrane region" description="Helical" evidence="6">
    <location>
        <begin position="270"/>
        <end position="289"/>
    </location>
</feature>
<dbReference type="AlphaFoldDB" id="A0AB39CJG5"/>
<reference evidence="7" key="1">
    <citation type="submission" date="2024-05" db="EMBL/GenBank/DDBJ databases">
        <authorList>
            <person name="Luo Y.-C."/>
            <person name="Nicholds J."/>
            <person name="Mortimer T."/>
            <person name="Maboni G."/>
        </authorList>
    </citation>
    <scope>NUCLEOTIDE SEQUENCE</scope>
    <source>
        <strain evidence="7">153920</strain>
    </source>
</reference>
<name>A0AB39CJG5_9BURK</name>
<keyword evidence="3 6" id="KW-0812">Transmembrane</keyword>
<evidence type="ECO:0000256" key="3">
    <source>
        <dbReference type="ARBA" id="ARBA00022692"/>
    </source>
</evidence>